<dbReference type="PANTHER" id="PTHR13832">
    <property type="entry name" value="PROTEIN PHOSPHATASE 2C"/>
    <property type="match status" value="1"/>
</dbReference>
<dbReference type="Gene3D" id="3.60.40.10">
    <property type="entry name" value="PPM-type phosphatase domain"/>
    <property type="match status" value="1"/>
</dbReference>
<dbReference type="InterPro" id="IPR036457">
    <property type="entry name" value="PPM-type-like_dom_sf"/>
</dbReference>
<dbReference type="PANTHER" id="PTHR13832:SF860">
    <property type="entry name" value="PROTEIN PHOSPHATASE PHPP"/>
    <property type="match status" value="1"/>
</dbReference>
<feature type="domain" description="PPM-type phosphatase" evidence="1">
    <location>
        <begin position="1"/>
        <end position="233"/>
    </location>
</feature>
<dbReference type="InterPro" id="IPR015655">
    <property type="entry name" value="PP2C"/>
</dbReference>
<dbReference type="NCBIfam" id="NF033484">
    <property type="entry name" value="Stp1_PP2C_phos"/>
    <property type="match status" value="1"/>
</dbReference>
<protein>
    <submittedName>
        <fullName evidence="2">Stp1/IreP family PP2C-type Ser/Thr phosphatase</fullName>
    </submittedName>
</protein>
<dbReference type="PROSITE" id="PS51746">
    <property type="entry name" value="PPM_2"/>
    <property type="match status" value="1"/>
</dbReference>
<dbReference type="SMART" id="SM00331">
    <property type="entry name" value="PP2C_SIG"/>
    <property type="match status" value="1"/>
</dbReference>
<dbReference type="GO" id="GO:0004722">
    <property type="term" value="F:protein serine/threonine phosphatase activity"/>
    <property type="evidence" value="ECO:0007669"/>
    <property type="project" value="InterPro"/>
</dbReference>
<dbReference type="InterPro" id="IPR001932">
    <property type="entry name" value="PPM-type_phosphatase-like_dom"/>
</dbReference>
<dbReference type="SUPFAM" id="SSF81606">
    <property type="entry name" value="PP2C-like"/>
    <property type="match status" value="1"/>
</dbReference>
<evidence type="ECO:0000259" key="1">
    <source>
        <dbReference type="PROSITE" id="PS51746"/>
    </source>
</evidence>
<gene>
    <name evidence="2" type="ORF">PRVXH_001491</name>
</gene>
<dbReference type="CDD" id="cd00143">
    <property type="entry name" value="PP2Cc"/>
    <property type="match status" value="1"/>
</dbReference>
<proteinExistence type="predicted"/>
<sequence length="240" mass="26455">MKIGGKTHCGYQREINQDYFVYGRNGSFSYIIVADGMGGHLAGEIASKKAVNFLANELENNDDIIQLKTLIEQVNEELYKISNEKESLKGMGTTLSVVIISNGYLNVGHVGDSRVYLLRDKQLLQLTNDHSLVADLVRHGQLTEEEAEKHPQRNVLTQAVGTDSIIEVQSRSHRLKSYDKILLCTDGLTKCLTDTEIAELMMESEVEDICDKLIGAALNQGGTDNVTVAIADVGDIKEVN</sequence>
<dbReference type="EMBL" id="CP159485">
    <property type="protein sequence ID" value="XCI27585.1"/>
    <property type="molecule type" value="Genomic_DNA"/>
</dbReference>
<dbReference type="RefSeq" id="WP_353892163.1">
    <property type="nucleotide sequence ID" value="NZ_CP159485.1"/>
</dbReference>
<dbReference type="Pfam" id="PF13672">
    <property type="entry name" value="PP2C_2"/>
    <property type="match status" value="1"/>
</dbReference>
<evidence type="ECO:0000313" key="2">
    <source>
        <dbReference type="EMBL" id="XCI27585.1"/>
    </source>
</evidence>
<reference evidence="2" key="2">
    <citation type="submission" date="2024-06" db="EMBL/GenBank/DDBJ databases">
        <authorList>
            <person name="Petrova K.O."/>
            <person name="Toshchakov S.V."/>
            <person name="Boltjanskaja Y.V."/>
            <person name="Kevbrin V.V."/>
        </authorList>
    </citation>
    <scope>NUCLEOTIDE SEQUENCE</scope>
    <source>
        <strain evidence="2">Z-710</strain>
    </source>
</reference>
<dbReference type="AlphaFoldDB" id="A0AAU8HPY7"/>
<accession>A0AAU8HPY7</accession>
<organism evidence="2">
    <name type="scientific">Proteinivorax hydrogeniformans</name>
    <dbReference type="NCBI Taxonomy" id="1826727"/>
    <lineage>
        <taxon>Bacteria</taxon>
        <taxon>Bacillati</taxon>
        <taxon>Bacillota</taxon>
        <taxon>Clostridia</taxon>
        <taxon>Eubacteriales</taxon>
        <taxon>Proteinivoracaceae</taxon>
        <taxon>Proteinivorax</taxon>
    </lineage>
</organism>
<dbReference type="SMART" id="SM00332">
    <property type="entry name" value="PP2Cc"/>
    <property type="match status" value="1"/>
</dbReference>
<name>A0AAU8HPY7_9FIRM</name>
<reference evidence="2" key="1">
    <citation type="journal article" date="2018" name="Antonie Van Leeuwenhoek">
        <title>Proteinivorax hydrogeniformans sp. nov., an anaerobic, haloalkaliphilic bacterium fermenting proteinaceous compounds with high hydrogen production.</title>
        <authorList>
            <person name="Boltyanskaya Y."/>
            <person name="Detkova E."/>
            <person name="Pimenov N."/>
            <person name="Kevbrin V."/>
        </authorList>
    </citation>
    <scope>NUCLEOTIDE SEQUENCE</scope>
    <source>
        <strain evidence="2">Z-710</strain>
    </source>
</reference>